<dbReference type="SMART" id="SM01303">
    <property type="entry name" value="RasGEF_N_2"/>
    <property type="match status" value="1"/>
</dbReference>
<dbReference type="GO" id="GO:0031932">
    <property type="term" value="C:TORC2 complex"/>
    <property type="evidence" value="ECO:0007669"/>
    <property type="project" value="InterPro"/>
</dbReference>
<feature type="compositionally biased region" description="Gly residues" evidence="2">
    <location>
        <begin position="1159"/>
        <end position="1176"/>
    </location>
</feature>
<dbReference type="GeneTree" id="ENSGT00390000002096"/>
<dbReference type="SMART" id="SM01307">
    <property type="entry name" value="RICTOR_M"/>
    <property type="match status" value="1"/>
</dbReference>
<dbReference type="Pfam" id="PF14666">
    <property type="entry name" value="RICTOR_M"/>
    <property type="match status" value="1"/>
</dbReference>
<dbReference type="Pfam" id="PF14668">
    <property type="entry name" value="RICTOR_V"/>
    <property type="match status" value="1"/>
</dbReference>
<evidence type="ECO:0000259" key="3">
    <source>
        <dbReference type="SMART" id="SM01307"/>
    </source>
</evidence>
<feature type="compositionally biased region" description="Low complexity" evidence="2">
    <location>
        <begin position="1187"/>
        <end position="1205"/>
    </location>
</feature>
<evidence type="ECO:0000313" key="7">
    <source>
        <dbReference type="Proteomes" id="UP000261340"/>
    </source>
</evidence>
<evidence type="ECO:0000256" key="2">
    <source>
        <dbReference type="SAM" id="MobiDB-lite"/>
    </source>
</evidence>
<feature type="compositionally biased region" description="Polar residues" evidence="2">
    <location>
        <begin position="1148"/>
        <end position="1157"/>
    </location>
</feature>
<dbReference type="InterPro" id="IPR029259">
    <property type="entry name" value="RICTOR_phospho"/>
</dbReference>
<dbReference type="InterPro" id="IPR028268">
    <property type="entry name" value="Pianissimo_fam"/>
</dbReference>
<organism evidence="6 7">
    <name type="scientific">Amphilophus citrinellus</name>
    <name type="common">Midas cichlid</name>
    <name type="synonym">Cichlasoma citrinellum</name>
    <dbReference type="NCBI Taxonomy" id="61819"/>
    <lineage>
        <taxon>Eukaryota</taxon>
        <taxon>Metazoa</taxon>
        <taxon>Chordata</taxon>
        <taxon>Craniata</taxon>
        <taxon>Vertebrata</taxon>
        <taxon>Euteleostomi</taxon>
        <taxon>Actinopterygii</taxon>
        <taxon>Neopterygii</taxon>
        <taxon>Teleostei</taxon>
        <taxon>Neoteleostei</taxon>
        <taxon>Acanthomorphata</taxon>
        <taxon>Ovalentaria</taxon>
        <taxon>Cichlomorphae</taxon>
        <taxon>Cichliformes</taxon>
        <taxon>Cichlidae</taxon>
        <taxon>New World cichlids</taxon>
        <taxon>Cichlasomatinae</taxon>
        <taxon>Heroini</taxon>
        <taxon>Amphilophus</taxon>
    </lineage>
</organism>
<dbReference type="PANTHER" id="PTHR13298:SF11">
    <property type="entry name" value="RAPAMYCIN-INSENSITIVE COMPANION OF MTOR"/>
    <property type="match status" value="1"/>
</dbReference>
<dbReference type="SMART" id="SM01309">
    <property type="entry name" value="RICTOR_phospho"/>
    <property type="match status" value="1"/>
</dbReference>
<dbReference type="Gene3D" id="1.25.10.10">
    <property type="entry name" value="Leucine-rich Repeat Variant"/>
    <property type="match status" value="1"/>
</dbReference>
<dbReference type="GO" id="GO:0043539">
    <property type="term" value="F:protein serine/threonine kinase activator activity"/>
    <property type="evidence" value="ECO:0007669"/>
    <property type="project" value="TreeGrafter"/>
</dbReference>
<reference evidence="6" key="1">
    <citation type="submission" date="2025-08" db="UniProtKB">
        <authorList>
            <consortium name="Ensembl"/>
        </authorList>
    </citation>
    <scope>IDENTIFICATION</scope>
</reference>
<dbReference type="InterPro" id="IPR029453">
    <property type="entry name" value="Rictor_IV"/>
</dbReference>
<dbReference type="SUPFAM" id="SSF48371">
    <property type="entry name" value="ARM repeat"/>
    <property type="match status" value="2"/>
</dbReference>
<keyword evidence="7" id="KW-1185">Reference proteome</keyword>
<feature type="compositionally biased region" description="Low complexity" evidence="2">
    <location>
        <begin position="1013"/>
        <end position="1025"/>
    </location>
</feature>
<dbReference type="InterPro" id="IPR011989">
    <property type="entry name" value="ARM-like"/>
</dbReference>
<protein>
    <submittedName>
        <fullName evidence="6">RPTOR independent companion of MTOR complex 2</fullName>
    </submittedName>
</protein>
<dbReference type="InterPro" id="IPR016024">
    <property type="entry name" value="ARM-type_fold"/>
</dbReference>
<proteinExistence type="inferred from homology"/>
<dbReference type="Pfam" id="PF14665">
    <property type="entry name" value="RICTOR_phospho"/>
    <property type="match status" value="1"/>
</dbReference>
<dbReference type="InterPro" id="IPR029452">
    <property type="entry name" value="RICTOR_V"/>
</dbReference>
<feature type="region of interest" description="Disordered" evidence="2">
    <location>
        <begin position="1142"/>
        <end position="1221"/>
    </location>
</feature>
<dbReference type="GO" id="GO:0038203">
    <property type="term" value="P:TORC2 signaling"/>
    <property type="evidence" value="ECO:0007669"/>
    <property type="project" value="TreeGrafter"/>
</dbReference>
<feature type="compositionally biased region" description="Polar residues" evidence="2">
    <location>
        <begin position="1177"/>
        <end position="1186"/>
    </location>
</feature>
<feature type="domain" description="Rapamycin-insensitive companion of mTOR N-terminal" evidence="4">
    <location>
        <begin position="64"/>
        <end position="446"/>
    </location>
</feature>
<dbReference type="Proteomes" id="UP000261340">
    <property type="component" value="Unplaced"/>
</dbReference>
<evidence type="ECO:0000313" key="6">
    <source>
        <dbReference type="Ensembl" id="ENSACIP00000026425.1"/>
    </source>
</evidence>
<name>A0A3Q0T2M7_AMPCI</name>
<reference evidence="6" key="2">
    <citation type="submission" date="2025-09" db="UniProtKB">
        <authorList>
            <consortium name="Ensembl"/>
        </authorList>
    </citation>
    <scope>IDENTIFICATION</scope>
</reference>
<dbReference type="OMA" id="METKREC"/>
<comment type="similarity">
    <text evidence="1">Belongs to the RICTOR family.</text>
</comment>
<feature type="compositionally biased region" description="Polar residues" evidence="2">
    <location>
        <begin position="1238"/>
        <end position="1257"/>
    </location>
</feature>
<dbReference type="InterPro" id="IPR028267">
    <property type="entry name" value="Pianissimo_N"/>
</dbReference>
<dbReference type="STRING" id="61819.ENSACIP00000026425"/>
<feature type="region of interest" description="Disordered" evidence="2">
    <location>
        <begin position="1011"/>
        <end position="1037"/>
    </location>
</feature>
<evidence type="ECO:0000259" key="5">
    <source>
        <dbReference type="SMART" id="SM01310"/>
    </source>
</evidence>
<feature type="domain" description="Rapamycin-insensitive companion of mTOR" evidence="5">
    <location>
        <begin position="912"/>
        <end position="984"/>
    </location>
</feature>
<dbReference type="Pfam" id="PF14664">
    <property type="entry name" value="RICTOR_N"/>
    <property type="match status" value="1"/>
</dbReference>
<dbReference type="InterPro" id="IPR029451">
    <property type="entry name" value="RICTOR_M"/>
</dbReference>
<accession>A0A3Q0T2M7</accession>
<feature type="region of interest" description="Disordered" evidence="2">
    <location>
        <begin position="1089"/>
        <end position="1117"/>
    </location>
</feature>
<dbReference type="PANTHER" id="PTHR13298">
    <property type="entry name" value="CYTOSOLIC REGULATOR PIANISSIMO"/>
    <property type="match status" value="1"/>
</dbReference>
<evidence type="ECO:0000256" key="1">
    <source>
        <dbReference type="ARBA" id="ARBA00008878"/>
    </source>
</evidence>
<feature type="compositionally biased region" description="Polar residues" evidence="2">
    <location>
        <begin position="1095"/>
        <end position="1111"/>
    </location>
</feature>
<dbReference type="SMART" id="SM01308">
    <property type="entry name" value="RICTOR_N"/>
    <property type="match status" value="1"/>
</dbReference>
<dbReference type="Pfam" id="PF14663">
    <property type="entry name" value="RasGEF_N_2"/>
    <property type="match status" value="1"/>
</dbReference>
<feature type="region of interest" description="Disordered" evidence="2">
    <location>
        <begin position="1238"/>
        <end position="1275"/>
    </location>
</feature>
<evidence type="ECO:0000259" key="4">
    <source>
        <dbReference type="SMART" id="SM01308"/>
    </source>
</evidence>
<feature type="domain" description="Rapamycin-insensitive companion of mTOR middle" evidence="3">
    <location>
        <begin position="528"/>
        <end position="734"/>
    </location>
</feature>
<sequence>MILSRTRWPCSNVSACPRCVFLAGRNDSGEENVPLDLSREPSENFREILQNVAKPHGVSNMRKLGHLNNFIKLLCSIGHREENFGFTYEEIIICLRLALLNEAKEVRAAGLRALRYLIRDTSILQKVLRLQVDYLIARCIDIQQSNEGERTQALRLVRKIITVNAMLFPTSIANSLIAVGTDGLQERDRMVRAAIAIVCELALKNPEVVAKRGGLSTILKSVIDCQLSRINEALITTILHLLNHPRTRQYVRVDVELEQILAPFTDFHYRHNADTAEGQLKEDREARFLSSRMAIVAAFRSWSGIINLCKAGNSGIQSLIGLLCIPNMEVRKGLLEVLYEIFRLPVPIVTQDFTEALLSVDPARFQDTWRLSDGFVAAEAKVILPHRARSRPDLMDNYLAFVLSAFISSGLLEGLVEVVTSSDDQLAVRATILLGELLHMANTILPHSHSHHLHCLPTLINMAASFDIPQEKRLRASAAVNNLKRFHEKKKKGLKPHSLYLDHIIRKSVSSHNRRDSRVHKDIYVIKDTEEALMMNLKDSQILNHKQNLEWNWLLIATILKVRLFVRRLLYFYKPSSKLYAGLGLDHVKARQLTVVGCQFVEFLMDSDEDGQGYLEDLVKDMVSWLSSSSGMKPERCLQSNGLLTTLSQHYFLFLGTLSAHPQGVKLLEKCGLFQCLLNLCSVKNQDAVLKLAVSTLDYSRDGLARVILSKILTAATDTCRLYATKHLRVLLRAGVEFFSSWGMELLVTQLHDHSKAVSMEALDILDEACEDKANLHALIQLKPAVSHLGDKGLLLLLRFLSIPKGFSYLNERGYVSKQLDKWQKEYNLKYVDLIEEQLNEALTTYRKPVDGDNYVRRSNQRLQRPNVYLPVHLYGQLVHDKTGCHLLEAQSVVPDLSYTVRSPMLDTWEGIKQLKAALWALGNIGSSNWGLNLLQEENVIPDILALAQHCEVLSVRGTCVYVLGVIAKTKQGCEVLKQFGWDAVRHSRRTLWPVTPDEIDTQLTSELSSVPSTLSLNSESTSSRHNSESESQPNMYILDDDKYDVLDQSDETSFYLHSKPVKDRSPFTILASTRFVRTRFLNSLSLPSKKLRSTSDPKTQSGSRTPTELKTGSMRRNRTVTEPSVYSPNQGDIFTPVFNGRGMPKSPTVSLETSFVGTRGGSEDGGNVGGGGGGTQFKSRSQSFNTDTTTSGISSMSSSPSRETVGNPEHPEAEPDSSDCVSLNTVVSAKTVKTLSSLTPQSQTNHMSTSKSSTVSLVPPGSSHTLPRRAQSLKSPSVTTIKSLADCSFMYTSPRDALGYATLKRLQQQRIHPSLSHSEALASPAKDVLFTDTITMKSGSLDSRLTPRRFLKALSFASLDKEELLSPINQSTLHRCSSVRSMVSSVTFGCNDDYIGLALPMHINHMFHIRDSAYFQQRISPPSEERKRFLFGDRPAIPVLKQQFSISELIVHRGDTPNHLVGSEETGLQDHTEENCLYCVGAIVLGYPTQPQINSTHTRTDFVDFPSWGGQSGHRLEVMPQSKFSGVSGCSDAAVSQGSVCSTPTPGGKAISEDGPASRVLLRKEVLRLIINLSSSVGTKGHETGLLTIKEKFPYAFDDICLYSEVSHLLSHCAFRLTSRRFIQELFQDVQFMPVRDHFKLHLKFSKTDCVFVPTYLIICPPPPPDV</sequence>
<dbReference type="Ensembl" id="ENSACIT00000027118.1">
    <property type="protein sequence ID" value="ENSACIP00000026425.1"/>
    <property type="gene ID" value="ENSACIG00000020450.1"/>
</dbReference>
<dbReference type="SMART" id="SM01310">
    <property type="entry name" value="RICTOR_V"/>
    <property type="match status" value="1"/>
</dbReference>
<dbReference type="GO" id="GO:0051897">
    <property type="term" value="P:positive regulation of phosphatidylinositol 3-kinase/protein kinase B signal transduction"/>
    <property type="evidence" value="ECO:0007669"/>
    <property type="project" value="TreeGrafter"/>
</dbReference>